<accession>A0A4V6A0W6</accession>
<comment type="caution">
    <text evidence="2">The sequence shown here is derived from an EMBL/GenBank/DDBJ whole genome shotgun (WGS) entry which is preliminary data.</text>
</comment>
<organism evidence="2 3">
    <name type="scientific">Steinernema carpocapsae</name>
    <name type="common">Entomopathogenic nematode</name>
    <dbReference type="NCBI Taxonomy" id="34508"/>
    <lineage>
        <taxon>Eukaryota</taxon>
        <taxon>Metazoa</taxon>
        <taxon>Ecdysozoa</taxon>
        <taxon>Nematoda</taxon>
        <taxon>Chromadorea</taxon>
        <taxon>Rhabditida</taxon>
        <taxon>Tylenchina</taxon>
        <taxon>Panagrolaimomorpha</taxon>
        <taxon>Strongyloidoidea</taxon>
        <taxon>Steinernematidae</taxon>
        <taxon>Steinernema</taxon>
    </lineage>
</organism>
<feature type="transmembrane region" description="Helical" evidence="1">
    <location>
        <begin position="46"/>
        <end position="64"/>
    </location>
</feature>
<dbReference type="Proteomes" id="UP000298663">
    <property type="component" value="Unassembled WGS sequence"/>
</dbReference>
<proteinExistence type="predicted"/>
<keyword evidence="1" id="KW-0472">Membrane</keyword>
<evidence type="ECO:0000313" key="3">
    <source>
        <dbReference type="Proteomes" id="UP000298663"/>
    </source>
</evidence>
<keyword evidence="1" id="KW-1133">Transmembrane helix</keyword>
<keyword evidence="3" id="KW-1185">Reference proteome</keyword>
<reference evidence="2 3" key="1">
    <citation type="journal article" date="2015" name="Genome Biol.">
        <title>Comparative genomics of Steinernema reveals deeply conserved gene regulatory networks.</title>
        <authorList>
            <person name="Dillman A.R."/>
            <person name="Macchietto M."/>
            <person name="Porter C.F."/>
            <person name="Rogers A."/>
            <person name="Williams B."/>
            <person name="Antoshechkin I."/>
            <person name="Lee M.M."/>
            <person name="Goodwin Z."/>
            <person name="Lu X."/>
            <person name="Lewis E.E."/>
            <person name="Goodrich-Blair H."/>
            <person name="Stock S.P."/>
            <person name="Adams B.J."/>
            <person name="Sternberg P.W."/>
            <person name="Mortazavi A."/>
        </authorList>
    </citation>
    <scope>NUCLEOTIDE SEQUENCE [LARGE SCALE GENOMIC DNA]</scope>
    <source>
        <strain evidence="2 3">ALL</strain>
    </source>
</reference>
<evidence type="ECO:0000256" key="1">
    <source>
        <dbReference type="SAM" id="Phobius"/>
    </source>
</evidence>
<reference evidence="2 3" key="2">
    <citation type="journal article" date="2019" name="G3 (Bethesda)">
        <title>Hybrid Assembly of the Genome of the Entomopathogenic Nematode Steinernema carpocapsae Identifies the X-Chromosome.</title>
        <authorList>
            <person name="Serra L."/>
            <person name="Macchietto M."/>
            <person name="Macias-Munoz A."/>
            <person name="McGill C.J."/>
            <person name="Rodriguez I.M."/>
            <person name="Rodriguez B."/>
            <person name="Murad R."/>
            <person name="Mortazavi A."/>
        </authorList>
    </citation>
    <scope>NUCLEOTIDE SEQUENCE [LARGE SCALE GENOMIC DNA]</scope>
    <source>
        <strain evidence="2 3">ALL</strain>
    </source>
</reference>
<dbReference type="AlphaFoldDB" id="A0A4V6A0W6"/>
<sequence length="132" mass="15538">MSNRKKRRRFHCPQFLTWTEKSLLIAVSLSVLSLSARIVAEFCCEWMKLLTVIVALILFAYCYYTMKTVRVHCNVHCGKKGYFALVNLWEHDRCKLVESSYYDNLAVDPYDKLNSTFLKFFRGFDLTGSERE</sequence>
<keyword evidence="1" id="KW-0812">Transmembrane</keyword>
<name>A0A4V6A0W6_STECR</name>
<evidence type="ECO:0000313" key="2">
    <source>
        <dbReference type="EMBL" id="TKR72675.1"/>
    </source>
</evidence>
<protein>
    <submittedName>
        <fullName evidence="2">Uncharacterized protein</fullName>
    </submittedName>
</protein>
<dbReference type="EMBL" id="AZBU02000006">
    <property type="protein sequence ID" value="TKR72675.1"/>
    <property type="molecule type" value="Genomic_DNA"/>
</dbReference>
<gene>
    <name evidence="2" type="ORF">L596_020088</name>
</gene>